<evidence type="ECO:0000313" key="3">
    <source>
        <dbReference type="Proteomes" id="UP000257109"/>
    </source>
</evidence>
<dbReference type="InterPro" id="IPR036691">
    <property type="entry name" value="Endo/exonu/phosph_ase_sf"/>
</dbReference>
<dbReference type="Proteomes" id="UP000257109">
    <property type="component" value="Unassembled WGS sequence"/>
</dbReference>
<sequence>IYLFHDTAKQERIEHALLLHLPLTGAEGSVDNKFATCAAEASKPSRSSGASSEMSPTSNPKGHERGKEDSEEARMIFQFLGRVTENHLPLKSYRRINITCLQESKWNAEKSKELDTTGFKVWYLGKVKENSRLEFGRKESVVDVKRDCESVLSLKLMGTWETINIIRAYVPQVGFEALLKEKFDRVGSRLSTREKILIGGDINRHVGSEARQFIRAYGGFSFGDLNKKGQTNLKIANCFLLVRSFNKRACKDCKMILGESSYYTTQGHKQPQKTNKLQVNKLSGSSSKVINI</sequence>
<evidence type="ECO:0000313" key="2">
    <source>
        <dbReference type="EMBL" id="RDX70447.1"/>
    </source>
</evidence>
<dbReference type="AlphaFoldDB" id="A0A371EWM3"/>
<comment type="caution">
    <text evidence="2">The sequence shown here is derived from an EMBL/GenBank/DDBJ whole genome shotgun (WGS) entry which is preliminary data.</text>
</comment>
<proteinExistence type="predicted"/>
<protein>
    <recommendedName>
        <fullName evidence="4">Craniofacial development protein 2</fullName>
    </recommendedName>
</protein>
<dbReference type="OrthoDB" id="418748at2759"/>
<dbReference type="STRING" id="157652.A0A371EWM3"/>
<name>A0A371EWM3_MUCPR</name>
<accession>A0A371EWM3</accession>
<gene>
    <name evidence="2" type="ORF">CR513_50306</name>
</gene>
<organism evidence="2 3">
    <name type="scientific">Mucuna pruriens</name>
    <name type="common">Velvet bean</name>
    <name type="synonym">Dolichos pruriens</name>
    <dbReference type="NCBI Taxonomy" id="157652"/>
    <lineage>
        <taxon>Eukaryota</taxon>
        <taxon>Viridiplantae</taxon>
        <taxon>Streptophyta</taxon>
        <taxon>Embryophyta</taxon>
        <taxon>Tracheophyta</taxon>
        <taxon>Spermatophyta</taxon>
        <taxon>Magnoliopsida</taxon>
        <taxon>eudicotyledons</taxon>
        <taxon>Gunneridae</taxon>
        <taxon>Pentapetalae</taxon>
        <taxon>rosids</taxon>
        <taxon>fabids</taxon>
        <taxon>Fabales</taxon>
        <taxon>Fabaceae</taxon>
        <taxon>Papilionoideae</taxon>
        <taxon>50 kb inversion clade</taxon>
        <taxon>NPAAA clade</taxon>
        <taxon>indigoferoid/millettioid clade</taxon>
        <taxon>Phaseoleae</taxon>
        <taxon>Mucuna</taxon>
    </lineage>
</organism>
<dbReference type="Gene3D" id="3.60.10.10">
    <property type="entry name" value="Endonuclease/exonuclease/phosphatase"/>
    <property type="match status" value="1"/>
</dbReference>
<feature type="compositionally biased region" description="Low complexity" evidence="1">
    <location>
        <begin position="42"/>
        <end position="52"/>
    </location>
</feature>
<feature type="compositionally biased region" description="Basic and acidic residues" evidence="1">
    <location>
        <begin position="61"/>
        <end position="70"/>
    </location>
</feature>
<dbReference type="EMBL" id="QJKJ01011704">
    <property type="protein sequence ID" value="RDX70447.1"/>
    <property type="molecule type" value="Genomic_DNA"/>
</dbReference>
<keyword evidence="3" id="KW-1185">Reference proteome</keyword>
<evidence type="ECO:0008006" key="4">
    <source>
        <dbReference type="Google" id="ProtNLM"/>
    </source>
</evidence>
<feature type="region of interest" description="Disordered" evidence="1">
    <location>
        <begin position="41"/>
        <end position="70"/>
    </location>
</feature>
<feature type="non-terminal residue" evidence="2">
    <location>
        <position position="1"/>
    </location>
</feature>
<reference evidence="2" key="1">
    <citation type="submission" date="2018-05" db="EMBL/GenBank/DDBJ databases">
        <title>Draft genome of Mucuna pruriens seed.</title>
        <authorList>
            <person name="Nnadi N.E."/>
            <person name="Vos R."/>
            <person name="Hasami M.H."/>
            <person name="Devisetty U.K."/>
            <person name="Aguiy J.C."/>
        </authorList>
    </citation>
    <scope>NUCLEOTIDE SEQUENCE [LARGE SCALE GENOMIC DNA]</scope>
    <source>
        <strain evidence="2">JCA_2017</strain>
    </source>
</reference>
<evidence type="ECO:0000256" key="1">
    <source>
        <dbReference type="SAM" id="MobiDB-lite"/>
    </source>
</evidence>